<organism evidence="8 9">
    <name type="scientific">Roseiflexus castenholzii (strain DSM 13941 / HLO8)</name>
    <dbReference type="NCBI Taxonomy" id="383372"/>
    <lineage>
        <taxon>Bacteria</taxon>
        <taxon>Bacillati</taxon>
        <taxon>Chloroflexota</taxon>
        <taxon>Chloroflexia</taxon>
        <taxon>Chloroflexales</taxon>
        <taxon>Roseiflexineae</taxon>
        <taxon>Roseiflexaceae</taxon>
        <taxon>Roseiflexus</taxon>
    </lineage>
</organism>
<dbReference type="Gene3D" id="3.30.1490.480">
    <property type="entry name" value="Endolytic murein transglycosylase"/>
    <property type="match status" value="2"/>
</dbReference>
<keyword evidence="9" id="KW-1185">Reference proteome</keyword>
<keyword evidence="2 7" id="KW-0812">Transmembrane</keyword>
<sequence length="369" mass="40318">MADAVRATAFAKTLRAIFLGIALLALSVACAGYLLLSEIRRPAGTDAAPVEFIVEPGDSASVIATRLGAANLVRQPLLFTILVRLRGLDGELQAGRYLLRANMTMSEIIAALQNSRVEEVQVTIIEGSRLEEIAEQLATAGLINVTEQAFLRTARNGAAFQPQHFYLNSLPPGASLEGYLFPDTYRFAVTATVTEVIEIMLDRFDEQYATFERDVTAPRVSVHEIVTMASIVQREAAREDEMPKIAAVFWNRLKPENLAETGGGKLGADPTIQYILGQRGNWWPRLDSLSSDEINGIASPYNTRVNPGLPPGPIASPGLAALRAAARPDESAPYLYFVASCTNPGAHNFAVTFEEFQRFEREYLTCPSR</sequence>
<dbReference type="Pfam" id="PF02618">
    <property type="entry name" value="YceG"/>
    <property type="match status" value="1"/>
</dbReference>
<keyword evidence="3 7" id="KW-1133">Transmembrane helix</keyword>
<dbReference type="GO" id="GO:0071555">
    <property type="term" value="P:cell wall organization"/>
    <property type="evidence" value="ECO:0007669"/>
    <property type="project" value="UniProtKB-KW"/>
</dbReference>
<evidence type="ECO:0000256" key="2">
    <source>
        <dbReference type="ARBA" id="ARBA00022692"/>
    </source>
</evidence>
<dbReference type="KEGG" id="rca:Rcas_3414"/>
<evidence type="ECO:0000256" key="1">
    <source>
        <dbReference type="ARBA" id="ARBA00022475"/>
    </source>
</evidence>
<keyword evidence="5 7" id="KW-0456">Lyase</keyword>
<dbReference type="Gene3D" id="3.30.160.60">
    <property type="entry name" value="Classic Zinc Finger"/>
    <property type="match status" value="1"/>
</dbReference>
<comment type="function">
    <text evidence="7">Functions as a peptidoglycan terminase that cleaves nascent peptidoglycan strands endolytically to terminate their elongation.</text>
</comment>
<dbReference type="EC" id="4.2.2.29" evidence="7"/>
<dbReference type="PANTHER" id="PTHR30518:SF2">
    <property type="entry name" value="ENDOLYTIC MUREIN TRANSGLYCOSYLASE"/>
    <property type="match status" value="1"/>
</dbReference>
<name>A7NPG8_ROSCS</name>
<reference evidence="8 9" key="1">
    <citation type="submission" date="2007-08" db="EMBL/GenBank/DDBJ databases">
        <title>Complete sequence of Roseiflexus castenholzii DSM 13941.</title>
        <authorList>
            <consortium name="US DOE Joint Genome Institute"/>
            <person name="Copeland A."/>
            <person name="Lucas S."/>
            <person name="Lapidus A."/>
            <person name="Barry K."/>
            <person name="Glavina del Rio T."/>
            <person name="Dalin E."/>
            <person name="Tice H."/>
            <person name="Pitluck S."/>
            <person name="Thompson L.S."/>
            <person name="Brettin T."/>
            <person name="Bruce D."/>
            <person name="Detter J.C."/>
            <person name="Han C."/>
            <person name="Tapia R."/>
            <person name="Schmutz J."/>
            <person name="Larimer F."/>
            <person name="Land M."/>
            <person name="Hauser L."/>
            <person name="Kyrpides N."/>
            <person name="Mikhailova N."/>
            <person name="Bryant D.A."/>
            <person name="Hanada S."/>
            <person name="Tsukatani Y."/>
            <person name="Richardson P."/>
        </authorList>
    </citation>
    <scope>NUCLEOTIDE SEQUENCE [LARGE SCALE GENOMIC DNA]</scope>
    <source>
        <strain evidence="9">DSM 13941 / HLO8</strain>
    </source>
</reference>
<dbReference type="RefSeq" id="WP_012121888.1">
    <property type="nucleotide sequence ID" value="NC_009767.1"/>
</dbReference>
<evidence type="ECO:0000256" key="3">
    <source>
        <dbReference type="ARBA" id="ARBA00022989"/>
    </source>
</evidence>
<evidence type="ECO:0000256" key="7">
    <source>
        <dbReference type="HAMAP-Rule" id="MF_02065"/>
    </source>
</evidence>
<dbReference type="Proteomes" id="UP000000263">
    <property type="component" value="Chromosome"/>
</dbReference>
<dbReference type="STRING" id="383372.Rcas_3414"/>
<evidence type="ECO:0000313" key="9">
    <source>
        <dbReference type="Proteomes" id="UP000000263"/>
    </source>
</evidence>
<evidence type="ECO:0000256" key="6">
    <source>
        <dbReference type="ARBA" id="ARBA00023316"/>
    </source>
</evidence>
<comment type="similarity">
    <text evidence="7">Belongs to the transglycosylase MltG family.</text>
</comment>
<proteinExistence type="inferred from homology"/>
<dbReference type="OrthoDB" id="9814591at2"/>
<dbReference type="HOGENOM" id="CLU_025574_2_2_0"/>
<evidence type="ECO:0000313" key="8">
    <source>
        <dbReference type="EMBL" id="ABU59464.1"/>
    </source>
</evidence>
<dbReference type="AlphaFoldDB" id="A7NPG8"/>
<dbReference type="PROSITE" id="PS51257">
    <property type="entry name" value="PROKAR_LIPOPROTEIN"/>
    <property type="match status" value="1"/>
</dbReference>
<feature type="site" description="Important for catalytic activity" evidence="7">
    <location>
        <position position="235"/>
    </location>
</feature>
<gene>
    <name evidence="7" type="primary">mltG</name>
    <name evidence="8" type="ordered locus">Rcas_3414</name>
</gene>
<dbReference type="GO" id="GO:0009252">
    <property type="term" value="P:peptidoglycan biosynthetic process"/>
    <property type="evidence" value="ECO:0007669"/>
    <property type="project" value="UniProtKB-UniRule"/>
</dbReference>
<accession>A7NPG8</accession>
<keyword evidence="1 7" id="KW-1003">Cell membrane</keyword>
<dbReference type="eggNOG" id="COG1559">
    <property type="taxonomic scope" value="Bacteria"/>
</dbReference>
<dbReference type="EMBL" id="CP000804">
    <property type="protein sequence ID" value="ABU59464.1"/>
    <property type="molecule type" value="Genomic_DNA"/>
</dbReference>
<evidence type="ECO:0000256" key="5">
    <source>
        <dbReference type="ARBA" id="ARBA00023239"/>
    </source>
</evidence>
<comment type="catalytic activity">
    <reaction evidence="7">
        <text>a peptidoglycan chain = a peptidoglycan chain with N-acetyl-1,6-anhydromuramyl-[peptide] at the reducing end + a peptidoglycan chain with N-acetylglucosamine at the non-reducing end.</text>
        <dbReference type="EC" id="4.2.2.29"/>
    </reaction>
</comment>
<keyword evidence="6 7" id="KW-0961">Cell wall biogenesis/degradation</keyword>
<dbReference type="InterPro" id="IPR003770">
    <property type="entry name" value="MLTG-like"/>
</dbReference>
<dbReference type="PANTHER" id="PTHR30518">
    <property type="entry name" value="ENDOLYTIC MUREIN TRANSGLYCOSYLASE"/>
    <property type="match status" value="1"/>
</dbReference>
<dbReference type="GO" id="GO:0005886">
    <property type="term" value="C:plasma membrane"/>
    <property type="evidence" value="ECO:0007669"/>
    <property type="project" value="UniProtKB-UniRule"/>
</dbReference>
<dbReference type="CDD" id="cd08010">
    <property type="entry name" value="MltG_like"/>
    <property type="match status" value="1"/>
</dbReference>
<keyword evidence="4 7" id="KW-0472">Membrane</keyword>
<protein>
    <recommendedName>
        <fullName evidence="7">Endolytic murein transglycosylase</fullName>
        <ecNumber evidence="7">4.2.2.29</ecNumber>
    </recommendedName>
    <alternativeName>
        <fullName evidence="7">Peptidoglycan lytic transglycosylase</fullName>
    </alternativeName>
    <alternativeName>
        <fullName evidence="7">Peptidoglycan polymerization terminase</fullName>
    </alternativeName>
</protein>
<dbReference type="NCBIfam" id="TIGR00247">
    <property type="entry name" value="endolytic transglycosylase MltG"/>
    <property type="match status" value="1"/>
</dbReference>
<dbReference type="GO" id="GO:0008932">
    <property type="term" value="F:lytic endotransglycosylase activity"/>
    <property type="evidence" value="ECO:0007669"/>
    <property type="project" value="UniProtKB-UniRule"/>
</dbReference>
<evidence type="ECO:0000256" key="4">
    <source>
        <dbReference type="ARBA" id="ARBA00023136"/>
    </source>
</evidence>
<dbReference type="HAMAP" id="MF_02065">
    <property type="entry name" value="MltG"/>
    <property type="match status" value="1"/>
</dbReference>